<dbReference type="InterPro" id="IPR011991">
    <property type="entry name" value="ArsR-like_HTH"/>
</dbReference>
<reference evidence="2 3" key="1">
    <citation type="journal article" date="2019" name="Int. J. Syst. Evol. Microbiol.">
        <title>The Global Catalogue of Microorganisms (GCM) 10K type strain sequencing project: providing services to taxonomists for standard genome sequencing and annotation.</title>
        <authorList>
            <consortium name="The Broad Institute Genomics Platform"/>
            <consortium name="The Broad Institute Genome Sequencing Center for Infectious Disease"/>
            <person name="Wu L."/>
            <person name="Ma J."/>
        </authorList>
    </citation>
    <scope>NUCLEOTIDE SEQUENCE [LARGE SCALE GENOMIC DNA]</scope>
    <source>
        <strain evidence="2 3">CGMCC 1.12121</strain>
    </source>
</reference>
<dbReference type="RefSeq" id="WP_256420705.1">
    <property type="nucleotide sequence ID" value="NZ_JANHDI010000004.1"/>
</dbReference>
<dbReference type="CDD" id="cd00090">
    <property type="entry name" value="HTH_ARSR"/>
    <property type="match status" value="1"/>
</dbReference>
<evidence type="ECO:0000259" key="1">
    <source>
        <dbReference type="SMART" id="SM00418"/>
    </source>
</evidence>
<dbReference type="InterPro" id="IPR001845">
    <property type="entry name" value="HTH_ArsR_DNA-bd_dom"/>
</dbReference>
<sequence length="136" mass="14839">MSHVLQRETTADRPDHVSRVVDLDDSESESVFSTLSSTVARSILTELYRGPATQSELADRIDTSIQNASYHLDNLVEAGLAEVIDQWYSEKGRRMDVYAPAGDPLVLIVGTQSEAGEVYQTVSDQLPSEPVPSSGD</sequence>
<accession>A0ABD6CPA8</accession>
<comment type="caution">
    <text evidence="2">The sequence shown here is derived from an EMBL/GenBank/DDBJ whole genome shotgun (WGS) entry which is preliminary data.</text>
</comment>
<name>A0ABD6CPA8_9EURY</name>
<dbReference type="InterPro" id="IPR036390">
    <property type="entry name" value="WH_DNA-bd_sf"/>
</dbReference>
<dbReference type="EMBL" id="JBHUDK010000010">
    <property type="protein sequence ID" value="MFD1599667.1"/>
    <property type="molecule type" value="Genomic_DNA"/>
</dbReference>
<proteinExistence type="predicted"/>
<dbReference type="Gene3D" id="1.10.10.10">
    <property type="entry name" value="Winged helix-like DNA-binding domain superfamily/Winged helix DNA-binding domain"/>
    <property type="match status" value="1"/>
</dbReference>
<keyword evidence="3" id="KW-1185">Reference proteome</keyword>
<organism evidence="2 3">
    <name type="scientific">Halobellus rarus</name>
    <dbReference type="NCBI Taxonomy" id="1126237"/>
    <lineage>
        <taxon>Archaea</taxon>
        <taxon>Methanobacteriati</taxon>
        <taxon>Methanobacteriota</taxon>
        <taxon>Stenosarchaea group</taxon>
        <taxon>Halobacteria</taxon>
        <taxon>Halobacteriales</taxon>
        <taxon>Haloferacaceae</taxon>
        <taxon>Halobellus</taxon>
    </lineage>
</organism>
<dbReference type="Pfam" id="PF12840">
    <property type="entry name" value="HTH_20"/>
    <property type="match status" value="1"/>
</dbReference>
<dbReference type="AlphaFoldDB" id="A0ABD6CPA8"/>
<dbReference type="SUPFAM" id="SSF46785">
    <property type="entry name" value="Winged helix' DNA-binding domain"/>
    <property type="match status" value="1"/>
</dbReference>
<evidence type="ECO:0000313" key="2">
    <source>
        <dbReference type="EMBL" id="MFD1599667.1"/>
    </source>
</evidence>
<dbReference type="Proteomes" id="UP001597085">
    <property type="component" value="Unassembled WGS sequence"/>
</dbReference>
<evidence type="ECO:0000313" key="3">
    <source>
        <dbReference type="Proteomes" id="UP001597085"/>
    </source>
</evidence>
<dbReference type="InterPro" id="IPR036388">
    <property type="entry name" value="WH-like_DNA-bd_sf"/>
</dbReference>
<dbReference type="SMART" id="SM00418">
    <property type="entry name" value="HTH_ARSR"/>
    <property type="match status" value="1"/>
</dbReference>
<protein>
    <submittedName>
        <fullName evidence="2">ArsR/SmtB family transcription factor</fullName>
    </submittedName>
</protein>
<gene>
    <name evidence="2" type="ORF">ACFSBX_11950</name>
</gene>
<feature type="domain" description="HTH arsR-type" evidence="1">
    <location>
        <begin position="30"/>
        <end position="103"/>
    </location>
</feature>